<dbReference type="GO" id="GO:0003887">
    <property type="term" value="F:DNA-directed DNA polymerase activity"/>
    <property type="evidence" value="ECO:0007669"/>
    <property type="project" value="InterPro"/>
</dbReference>
<evidence type="ECO:0000259" key="2">
    <source>
        <dbReference type="SMART" id="SM00482"/>
    </source>
</evidence>
<gene>
    <name evidence="3" type="ORF">LCGC14_2582840</name>
</gene>
<dbReference type="GO" id="GO:0003677">
    <property type="term" value="F:DNA binding"/>
    <property type="evidence" value="ECO:0007669"/>
    <property type="project" value="InterPro"/>
</dbReference>
<reference evidence="3" key="1">
    <citation type="journal article" date="2015" name="Nature">
        <title>Complex archaea that bridge the gap between prokaryotes and eukaryotes.</title>
        <authorList>
            <person name="Spang A."/>
            <person name="Saw J.H."/>
            <person name="Jorgensen S.L."/>
            <person name="Zaremba-Niedzwiedzka K."/>
            <person name="Martijn J."/>
            <person name="Lind A.E."/>
            <person name="van Eijk R."/>
            <person name="Schleper C."/>
            <person name="Guy L."/>
            <person name="Ettema T.J."/>
        </authorList>
    </citation>
    <scope>NUCLEOTIDE SEQUENCE</scope>
</reference>
<dbReference type="PANTHER" id="PTHR10133:SF27">
    <property type="entry name" value="DNA POLYMERASE NU"/>
    <property type="match status" value="1"/>
</dbReference>
<evidence type="ECO:0000313" key="3">
    <source>
        <dbReference type="EMBL" id="KKL07754.1"/>
    </source>
</evidence>
<organism evidence="3">
    <name type="scientific">marine sediment metagenome</name>
    <dbReference type="NCBI Taxonomy" id="412755"/>
    <lineage>
        <taxon>unclassified sequences</taxon>
        <taxon>metagenomes</taxon>
        <taxon>ecological metagenomes</taxon>
    </lineage>
</organism>
<keyword evidence="1" id="KW-0235">DNA replication</keyword>
<dbReference type="EMBL" id="LAZR01043158">
    <property type="protein sequence ID" value="KKL07754.1"/>
    <property type="molecule type" value="Genomic_DNA"/>
</dbReference>
<dbReference type="InterPro" id="IPR043502">
    <property type="entry name" value="DNA/RNA_pol_sf"/>
</dbReference>
<dbReference type="Gene3D" id="1.10.150.20">
    <property type="entry name" value="5' to 3' exonuclease, C-terminal subdomain"/>
    <property type="match status" value="1"/>
</dbReference>
<name>A0A0F9ADW3_9ZZZZ</name>
<dbReference type="SMART" id="SM00482">
    <property type="entry name" value="POLAc"/>
    <property type="match status" value="1"/>
</dbReference>
<feature type="non-terminal residue" evidence="3">
    <location>
        <position position="1"/>
    </location>
</feature>
<proteinExistence type="predicted"/>
<feature type="domain" description="DNA-directed DNA polymerase family A palm" evidence="2">
    <location>
        <begin position="127"/>
        <end position="381"/>
    </location>
</feature>
<dbReference type="SUPFAM" id="SSF56672">
    <property type="entry name" value="DNA/RNA polymerases"/>
    <property type="match status" value="1"/>
</dbReference>
<dbReference type="InterPro" id="IPR001098">
    <property type="entry name" value="DNA-dir_DNA_pol_A_palm_dom"/>
</dbReference>
<comment type="caution">
    <text evidence="3">The sequence shown here is derived from an EMBL/GenBank/DDBJ whole genome shotgun (WGS) entry which is preliminary data.</text>
</comment>
<dbReference type="Gene3D" id="3.30.70.370">
    <property type="match status" value="1"/>
</dbReference>
<sequence length="417" mass="46650">KQVRGTKFFEEHLTYLLEAAGDIPGRYQKEAKCKKGWKYATAKTDPEREELETHHNQLVREWMAAKAAVSSWPNHIKRVDRICNQAKANGGILPVPLKYNGAITGRWSGSEKINLQNLGSRGHPLVNAIRELLVAPPGCSLVIADASQIEARVLAWIAGQDDLVESFRAGTEVYCGFASKVLGRKVRKPVDNGVIQAVEDWHFWARNSVGKVGILGCGYGMGWERCLDYAKNTYGVALTTEMAHAVVDHYRNTNQKIIKFWRDIEQAFKFVTRYPGQHCDLDRGLHFRNEDDCTIITLPCGRDLRYPEARVTGTGYNEQLKVYNHKEHKWTYVWGGYLTENVVQAMSRDLLAGAMLALEDVGVKIGLHVHDEIIAVAAKAEAESTLANMLTALRTSVGWAEGLPLEAEGRVCERYGV</sequence>
<dbReference type="GO" id="GO:0006302">
    <property type="term" value="P:double-strand break repair"/>
    <property type="evidence" value="ECO:0007669"/>
    <property type="project" value="TreeGrafter"/>
</dbReference>
<dbReference type="Pfam" id="PF00476">
    <property type="entry name" value="DNA_pol_A"/>
    <property type="match status" value="1"/>
</dbReference>
<dbReference type="InterPro" id="IPR002298">
    <property type="entry name" value="DNA_polymerase_A"/>
</dbReference>
<protein>
    <recommendedName>
        <fullName evidence="2">DNA-directed DNA polymerase family A palm domain-containing protein</fullName>
    </recommendedName>
</protein>
<dbReference type="GO" id="GO:0006261">
    <property type="term" value="P:DNA-templated DNA replication"/>
    <property type="evidence" value="ECO:0007669"/>
    <property type="project" value="InterPro"/>
</dbReference>
<accession>A0A0F9ADW3</accession>
<dbReference type="PANTHER" id="PTHR10133">
    <property type="entry name" value="DNA POLYMERASE I"/>
    <property type="match status" value="1"/>
</dbReference>
<dbReference type="AlphaFoldDB" id="A0A0F9ADW3"/>
<evidence type="ECO:0000256" key="1">
    <source>
        <dbReference type="ARBA" id="ARBA00022705"/>
    </source>
</evidence>